<sequence>MTPKHKTDQCTFCAYMETEETLSDEVWQRIQDPAPTADSRQPSWFFHSHCQRCEDEDGAFDSPSCLFCSHFRLRHLLKCILDNEKAGNITFRLKDFDDMAAQLECDFCQYMAGFISRRDGGKKKAYRLTLNSDHIDMNWDAPTYGFLDNAVISEHGRNWRGVEDSEDDGMLLLELPDKLKMEDLKRWFDSSRESWYNAPLLETPPPGFKVIDLQRLCISSLPKGAAYAALSYVWGAPSASDKTFETTTANVRRLEEEGGLGDELIPQTIRDAMTVAAGVGLRYLWVDRLCIVQDDQDTKPGQLVAMGRIYQHALLTIVAAAGDDAHYGLAGISRSRDTNPFNAGWFHGFKFVEVLPQLHKTILPATRWGQRGWTFQEGVCSTRILFFTDVGLFAEQRTETGQRFWTSEAFAEQDQQVRLHGYHKWVERYTKRSLTYPTDILWAFLGLFDHMPSTEALEQRYGLPVSQFDLAILWKQINGDAPRRASSGTDIFPSWSWTSSTGEISYDEKELDLSASVASWVFVDEAPNGYALSAVSFADYPVSMSGARYEVNQLVAPMLVAWNYTLPSWGEEQRKSAEEICQTLSRMRFKNTPELWYWARGVSPQNETEQTRWERPNRKSLKAFRPCPPIEAPRGGLQKLAWYDLLTDEEISVATIPGRVIVRTTSAFLDMERLQKTSDGNTVFLLRINGDDECIGQIELPDSAVQEVDEGKEDVGRSTMEFIALSLRGKAPQLHFLNEMPAAALDPQENKISWGAWNSPTVLNVMLITRSGRVAQRLAIGAVSLKGWSKTSSQLSNIILK</sequence>
<dbReference type="InterPro" id="IPR010730">
    <property type="entry name" value="HET"/>
</dbReference>
<feature type="domain" description="Heterokaryon incompatibility" evidence="1">
    <location>
        <begin position="227"/>
        <end position="377"/>
    </location>
</feature>
<dbReference type="Proteomes" id="UP000774617">
    <property type="component" value="Unassembled WGS sequence"/>
</dbReference>
<gene>
    <name evidence="2" type="ORF">B0J12DRAFT_151282</name>
</gene>
<accession>A0ABQ8G4X0</accession>
<protein>
    <submittedName>
        <fullName evidence="2">Heterokaryon incompatibility protein-domain-containing protein</fullName>
    </submittedName>
</protein>
<dbReference type="PANTHER" id="PTHR33112">
    <property type="entry name" value="DOMAIN PROTEIN, PUTATIVE-RELATED"/>
    <property type="match status" value="1"/>
</dbReference>
<evidence type="ECO:0000259" key="1">
    <source>
        <dbReference type="Pfam" id="PF06985"/>
    </source>
</evidence>
<reference evidence="2 3" key="1">
    <citation type="journal article" date="2021" name="Nat. Commun.">
        <title>Genetic determinants of endophytism in the Arabidopsis root mycobiome.</title>
        <authorList>
            <person name="Mesny F."/>
            <person name="Miyauchi S."/>
            <person name="Thiergart T."/>
            <person name="Pickel B."/>
            <person name="Atanasova L."/>
            <person name="Karlsson M."/>
            <person name="Huettel B."/>
            <person name="Barry K.W."/>
            <person name="Haridas S."/>
            <person name="Chen C."/>
            <person name="Bauer D."/>
            <person name="Andreopoulos W."/>
            <person name="Pangilinan J."/>
            <person name="LaButti K."/>
            <person name="Riley R."/>
            <person name="Lipzen A."/>
            <person name="Clum A."/>
            <person name="Drula E."/>
            <person name="Henrissat B."/>
            <person name="Kohler A."/>
            <person name="Grigoriev I.V."/>
            <person name="Martin F.M."/>
            <person name="Hacquard S."/>
        </authorList>
    </citation>
    <scope>NUCLEOTIDE SEQUENCE [LARGE SCALE GENOMIC DNA]</scope>
    <source>
        <strain evidence="2 3">MPI-SDFR-AT-0080</strain>
    </source>
</reference>
<comment type="caution">
    <text evidence="2">The sequence shown here is derived from an EMBL/GenBank/DDBJ whole genome shotgun (WGS) entry which is preliminary data.</text>
</comment>
<name>A0ABQ8G4X0_9PEZI</name>
<evidence type="ECO:0000313" key="3">
    <source>
        <dbReference type="Proteomes" id="UP000774617"/>
    </source>
</evidence>
<keyword evidence="3" id="KW-1185">Reference proteome</keyword>
<dbReference type="Pfam" id="PF06985">
    <property type="entry name" value="HET"/>
    <property type="match status" value="1"/>
</dbReference>
<dbReference type="PANTHER" id="PTHR33112:SF1">
    <property type="entry name" value="HETEROKARYON INCOMPATIBILITY DOMAIN-CONTAINING PROTEIN"/>
    <property type="match status" value="1"/>
</dbReference>
<organism evidence="2 3">
    <name type="scientific">Macrophomina phaseolina</name>
    <dbReference type="NCBI Taxonomy" id="35725"/>
    <lineage>
        <taxon>Eukaryota</taxon>
        <taxon>Fungi</taxon>
        <taxon>Dikarya</taxon>
        <taxon>Ascomycota</taxon>
        <taxon>Pezizomycotina</taxon>
        <taxon>Dothideomycetes</taxon>
        <taxon>Dothideomycetes incertae sedis</taxon>
        <taxon>Botryosphaeriales</taxon>
        <taxon>Botryosphaeriaceae</taxon>
        <taxon>Macrophomina</taxon>
    </lineage>
</organism>
<evidence type="ECO:0000313" key="2">
    <source>
        <dbReference type="EMBL" id="KAH7045123.1"/>
    </source>
</evidence>
<proteinExistence type="predicted"/>
<dbReference type="EMBL" id="JAGTJR010000019">
    <property type="protein sequence ID" value="KAH7045123.1"/>
    <property type="molecule type" value="Genomic_DNA"/>
</dbReference>